<comment type="caution">
    <text evidence="4">The sequence shown here is derived from an EMBL/GenBank/DDBJ whole genome shotgun (WGS) entry which is preliminary data.</text>
</comment>
<dbReference type="AlphaFoldDB" id="A0A327Z2U9"/>
<dbReference type="PANTHER" id="PTHR43649">
    <property type="entry name" value="ARABINOSE-BINDING PROTEIN-RELATED"/>
    <property type="match status" value="1"/>
</dbReference>
<evidence type="ECO:0000313" key="4">
    <source>
        <dbReference type="EMBL" id="RAK29283.1"/>
    </source>
</evidence>
<dbReference type="Proteomes" id="UP000249341">
    <property type="component" value="Unassembled WGS sequence"/>
</dbReference>
<keyword evidence="5" id="KW-1185">Reference proteome</keyword>
<keyword evidence="2" id="KW-0813">Transport</keyword>
<evidence type="ECO:0000256" key="1">
    <source>
        <dbReference type="ARBA" id="ARBA00008520"/>
    </source>
</evidence>
<dbReference type="EMBL" id="QLMJ01000018">
    <property type="protein sequence ID" value="RAK29283.1"/>
    <property type="molecule type" value="Genomic_DNA"/>
</dbReference>
<accession>A0A327Z2U9</accession>
<gene>
    <name evidence="4" type="ORF">B0I29_11875</name>
</gene>
<comment type="similarity">
    <text evidence="1">Belongs to the bacterial solute-binding protein 1 family.</text>
</comment>
<evidence type="ECO:0000256" key="3">
    <source>
        <dbReference type="ARBA" id="ARBA00022729"/>
    </source>
</evidence>
<name>A0A327Z2U9_9ACTN</name>
<sequence length="485" mass="50759">MRNGVDIMGFDRPAVRVRAAAALLLVGALVGALGACGSDEGDSGGTLTVWSLENLTDRVQATQKIADEFTKSTGIPVKIVATDENQFSSLITSAAAAGTLPDVVGALPLAAVAQMATNELLDTAAAKSVVDELGAATFAAPALALTNQDGKPAGPAQWAVPSDGWAQLLFYRKDLFAAAGLPAPDTYAAIRAAAEKLTTNQVAGITVATVGNDAFTQQTFENLALGNNCQLVDDAKTVLLDSPQCVETFQLYADLVKNWSVPGAQDVDTTRATYFAGKAAMVVWSSFLLDELAGLRNDALPTCAECKNDPAWLAKNTGVVTAVSGPQGQPAQFGEITSWAITQTEGNQGEGNQTESAKRFVSYMMNEGYTDWLGIAPEGKIPVRKGTADDATKFVKAWNSLPAGVDTKKPLAEVYPEDFLTALQKSPDTFQRWGFPQKQGALVGATLGELPVPKAINSLTTGELDAAGAAQRAAEDVTAIQKSLE</sequence>
<dbReference type="InterPro" id="IPR006059">
    <property type="entry name" value="SBP"/>
</dbReference>
<evidence type="ECO:0000313" key="5">
    <source>
        <dbReference type="Proteomes" id="UP000249341"/>
    </source>
</evidence>
<proteinExistence type="inferred from homology"/>
<dbReference type="Gene3D" id="3.40.190.10">
    <property type="entry name" value="Periplasmic binding protein-like II"/>
    <property type="match status" value="1"/>
</dbReference>
<dbReference type="SUPFAM" id="SSF53850">
    <property type="entry name" value="Periplasmic binding protein-like II"/>
    <property type="match status" value="1"/>
</dbReference>
<protein>
    <submittedName>
        <fullName evidence="4">Carbohydrate ABC transporter substrate-binding protein (CUT1 family)</fullName>
    </submittedName>
</protein>
<keyword evidence="3" id="KW-0732">Signal</keyword>
<reference evidence="4 5" key="1">
    <citation type="submission" date="2018-06" db="EMBL/GenBank/DDBJ databases">
        <title>Genomic Encyclopedia of Type Strains, Phase III (KMG-III): the genomes of soil and plant-associated and newly described type strains.</title>
        <authorList>
            <person name="Whitman W."/>
        </authorList>
    </citation>
    <scope>NUCLEOTIDE SEQUENCE [LARGE SCALE GENOMIC DNA]</scope>
    <source>
        <strain evidence="4 5">CGMCC 4.7090</strain>
    </source>
</reference>
<dbReference type="InterPro" id="IPR050490">
    <property type="entry name" value="Bact_solute-bd_prot1"/>
</dbReference>
<dbReference type="PANTHER" id="PTHR43649:SF34">
    <property type="entry name" value="ABC TRANSPORTER PERIPLASMIC-BINDING PROTEIN YCJN-RELATED"/>
    <property type="match status" value="1"/>
</dbReference>
<dbReference type="Pfam" id="PF01547">
    <property type="entry name" value="SBP_bac_1"/>
    <property type="match status" value="1"/>
</dbReference>
<organism evidence="4 5">
    <name type="scientific">Actinoplanes lutulentus</name>
    <dbReference type="NCBI Taxonomy" id="1287878"/>
    <lineage>
        <taxon>Bacteria</taxon>
        <taxon>Bacillati</taxon>
        <taxon>Actinomycetota</taxon>
        <taxon>Actinomycetes</taxon>
        <taxon>Micromonosporales</taxon>
        <taxon>Micromonosporaceae</taxon>
        <taxon>Actinoplanes</taxon>
    </lineage>
</organism>
<evidence type="ECO:0000256" key="2">
    <source>
        <dbReference type="ARBA" id="ARBA00022448"/>
    </source>
</evidence>